<reference evidence="1" key="1">
    <citation type="submission" date="2022-07" db="EMBL/GenBank/DDBJ databases">
        <title>Genome Sequence of Phlebia brevispora.</title>
        <authorList>
            <person name="Buettner E."/>
        </authorList>
    </citation>
    <scope>NUCLEOTIDE SEQUENCE</scope>
    <source>
        <strain evidence="1">MPL23</strain>
    </source>
</reference>
<sequence length="904" mass="101501">MPSPITQDDREIEEEGSEVGEETNKATGPSDEMGYWAEITRKVEKIDQAKIKRVKEDMDIVLIFAGLFSAVLTTLITASFSNLQEDNSATTVQLLRLMVSSQHNVTASGDDSPDLSAALNPQPFSPPASAICVNVLWFTSLVTTLSTASFGFLVQQWLRKYPDIDNDNPLARLRIREFRHEGLLSWKVFEIASSLPLLLQFALFLFYAGLCVYTLTVHPSVGWTTIPLVIVWAFLFAITTLSPLVSSRCPYRTTLLPQTLERLRKILLSRPRASTKWIREIRNLPSKGTGDEFFGFGPGSGAVWEEDEVALSSQRDLGVLYSDDVIRLYREALYTAKLGIILQKRTPVDAIFKFFLKAIEFHLPPLPSSAGDAPAVLDRADNHVTANRNNTSADPPLIDHRRLLDLTPLPQPVGEGLSRAAIAFVQKYGFDRVGFKGRGSRPLYMIRAILVLFAKSHRSKTTDEALDKLQAKLLNPTQENHLDICRILAHADFPRIWSVVERASTHFNTADKGIVVRNILEQRRPRNLPGTRHTQFNENIIDYVTDKTRRLPGSELDGISYVLEAEVRDHQKNLKVKQWDTSSVASLKTILSVAETKYSRAGNAAYHTVFSVLSNPHLAPTCSELDHDVTLRLLQSFSRYLYPEDNFVKANSDERKLILECLSKLVERHIGIAERFDPSVDLIRLISRLVWMMKGTKREAKDHHHEWNSLWGALSGATSYYCSTILWGDSESDLSRWLRFTDFKDSIDDFLALSDDPSVSLILPAELTETLKENRDRIDAEIARHKEGQEPPSQSPLHPVFEMFRTISEFFENYVGKITEIRVPSADGTPGREHATHAPGEAVELQTLAVPRQDISNHSRSTNVSELSGYVSDDYTSEGAGPSRLPWHSSRSRSSHVTGGSDNV</sequence>
<accession>A0ACC1TC60</accession>
<name>A0ACC1TC60_9APHY</name>
<gene>
    <name evidence="1" type="ORF">NM688_g1284</name>
</gene>
<dbReference type="Proteomes" id="UP001148662">
    <property type="component" value="Unassembled WGS sequence"/>
</dbReference>
<proteinExistence type="predicted"/>
<organism evidence="1 2">
    <name type="scientific">Phlebia brevispora</name>
    <dbReference type="NCBI Taxonomy" id="194682"/>
    <lineage>
        <taxon>Eukaryota</taxon>
        <taxon>Fungi</taxon>
        <taxon>Dikarya</taxon>
        <taxon>Basidiomycota</taxon>
        <taxon>Agaricomycotina</taxon>
        <taxon>Agaricomycetes</taxon>
        <taxon>Polyporales</taxon>
        <taxon>Meruliaceae</taxon>
        <taxon>Phlebia</taxon>
    </lineage>
</organism>
<comment type="caution">
    <text evidence="1">The sequence shown here is derived from an EMBL/GenBank/DDBJ whole genome shotgun (WGS) entry which is preliminary data.</text>
</comment>
<protein>
    <submittedName>
        <fullName evidence="1">Uncharacterized protein</fullName>
    </submittedName>
</protein>
<keyword evidence="2" id="KW-1185">Reference proteome</keyword>
<evidence type="ECO:0000313" key="2">
    <source>
        <dbReference type="Proteomes" id="UP001148662"/>
    </source>
</evidence>
<evidence type="ECO:0000313" key="1">
    <source>
        <dbReference type="EMBL" id="KAJ3557778.1"/>
    </source>
</evidence>
<dbReference type="EMBL" id="JANHOG010000132">
    <property type="protein sequence ID" value="KAJ3557778.1"/>
    <property type="molecule type" value="Genomic_DNA"/>
</dbReference>